<dbReference type="PANTHER" id="PTHR11487">
    <property type="entry name" value="THIOESTERASE"/>
    <property type="match status" value="1"/>
</dbReference>
<dbReference type="Gene3D" id="3.40.50.1820">
    <property type="entry name" value="alpha/beta hydrolase"/>
    <property type="match status" value="1"/>
</dbReference>
<dbReference type="InterPro" id="IPR029058">
    <property type="entry name" value="AB_hydrolase_fold"/>
</dbReference>
<evidence type="ECO:0000256" key="1">
    <source>
        <dbReference type="ARBA" id="ARBA00007169"/>
    </source>
</evidence>
<dbReference type="InterPro" id="IPR012223">
    <property type="entry name" value="TEII"/>
</dbReference>
<protein>
    <submittedName>
        <fullName evidence="3">Fatty acid-ACP thioesterase</fullName>
        <ecNumber evidence="3">3.1.2.22</ecNumber>
    </submittedName>
</protein>
<keyword evidence="3" id="KW-0378">Hydrolase</keyword>
<evidence type="ECO:0000313" key="3">
    <source>
        <dbReference type="EMBL" id="QGR25500.1"/>
    </source>
</evidence>
<dbReference type="Pfam" id="PF00975">
    <property type="entry name" value="Thioesterase"/>
    <property type="match status" value="1"/>
</dbReference>
<reference evidence="3" key="1">
    <citation type="submission" date="2019-03" db="EMBL/GenBank/DDBJ databases">
        <authorList>
            <person name="Wang Q."/>
        </authorList>
    </citation>
    <scope>NUCLEOTIDE SEQUENCE</scope>
</reference>
<accession>A0A650D540</accession>
<dbReference type="SUPFAM" id="SSF53474">
    <property type="entry name" value="alpha/beta-Hydrolases"/>
    <property type="match status" value="1"/>
</dbReference>
<dbReference type="AlphaFoldDB" id="A0A650D540"/>
<dbReference type="GO" id="GO:0008610">
    <property type="term" value="P:lipid biosynthetic process"/>
    <property type="evidence" value="ECO:0007669"/>
    <property type="project" value="TreeGrafter"/>
</dbReference>
<dbReference type="EMBL" id="MK614000">
    <property type="protein sequence ID" value="QGR25500.1"/>
    <property type="molecule type" value="mRNA"/>
</dbReference>
<feature type="domain" description="Thioesterase" evidence="2">
    <location>
        <begin position="153"/>
        <end position="328"/>
    </location>
</feature>
<dbReference type="InterPro" id="IPR001031">
    <property type="entry name" value="Thioesterase"/>
</dbReference>
<sequence>MGNRQAGNRGSKAVPPPCCVRPGGCTASAPAVPPLTSTNGSGITTNQASMQGPPMPLSEAKRWFVCRAPKPQAKYRMICLAWAGGNSTIYRSWDLGPDIETVAVELPGRNARIQETPLKNFEVIVARIVQALDVMGYLPPSASSPNASSSSSNSAKPLLLFGHSFGAMLATHLAQALRDRDEARRGKGREEKVVEVPLVVLSGMAPLDARGGSTGVSKMSDDGMIDYLVEMGGIPFEVASNRELMNIFLPAFRGDYTAIDNYTYSPFPPLPFRLICFAGAEDARADKGIMEGWKKFTSHVEEFAVEVFPGGHFFIKEHTSLVLERLGKRVGALG</sequence>
<comment type="similarity">
    <text evidence="1">Belongs to the thioesterase family.</text>
</comment>
<name>A0A650D540_9STRA</name>
<dbReference type="PANTHER" id="PTHR11487:SF0">
    <property type="entry name" value="S-ACYL FATTY ACID SYNTHASE THIOESTERASE, MEDIUM CHAIN"/>
    <property type="match status" value="1"/>
</dbReference>
<proteinExistence type="evidence at transcript level"/>
<evidence type="ECO:0000259" key="2">
    <source>
        <dbReference type="Pfam" id="PF00975"/>
    </source>
</evidence>
<dbReference type="EC" id="3.1.2.22" evidence="3"/>
<organism evidence="3">
    <name type="scientific">Nannochloropsis oceanica</name>
    <dbReference type="NCBI Taxonomy" id="145522"/>
    <lineage>
        <taxon>Eukaryota</taxon>
        <taxon>Sar</taxon>
        <taxon>Stramenopiles</taxon>
        <taxon>Ochrophyta</taxon>
        <taxon>Eustigmatophyceae</taxon>
        <taxon>Eustigmatales</taxon>
        <taxon>Monodopsidaceae</taxon>
        <taxon>Nannochloropsis</taxon>
    </lineage>
</organism>
<dbReference type="GO" id="GO:0008474">
    <property type="term" value="F:palmitoyl-(protein) hydrolase activity"/>
    <property type="evidence" value="ECO:0007669"/>
    <property type="project" value="UniProtKB-EC"/>
</dbReference>